<sequence length="154" mass="18565">MMMTNNPKRQWEIIHNNIEIILKGSQYDSLFHVSDYIINTFHQVIWGPRLRISIRFRYRGKHSAHPEPNYTILPILELKWSQKLKMFMDAAILKTKDDRKKRKLIKTMRDRNRHMTPKSIEINDFTPGVEHVMLVRIKKNRLNLTSSIFNNIFY</sequence>
<reference evidence="1 2" key="1">
    <citation type="submission" date="2021-04" db="EMBL/GenBank/DDBJ databases">
        <authorList>
            <person name="Bliznina A."/>
        </authorList>
    </citation>
    <scope>NUCLEOTIDE SEQUENCE [LARGE SCALE GENOMIC DNA]</scope>
</reference>
<organism evidence="1 2">
    <name type="scientific">Oikopleura dioica</name>
    <name type="common">Tunicate</name>
    <dbReference type="NCBI Taxonomy" id="34765"/>
    <lineage>
        <taxon>Eukaryota</taxon>
        <taxon>Metazoa</taxon>
        <taxon>Chordata</taxon>
        <taxon>Tunicata</taxon>
        <taxon>Appendicularia</taxon>
        <taxon>Copelata</taxon>
        <taxon>Oikopleuridae</taxon>
        <taxon>Oikopleura</taxon>
    </lineage>
</organism>
<protein>
    <submittedName>
        <fullName evidence="1">Oidioi.mRNA.OKI2018_I69.YSR.g17123.t1.cds</fullName>
    </submittedName>
</protein>
<dbReference type="EMBL" id="OU015570">
    <property type="protein sequence ID" value="CAG5101473.1"/>
    <property type="molecule type" value="Genomic_DNA"/>
</dbReference>
<dbReference type="Proteomes" id="UP001158576">
    <property type="component" value="Chromosome YSR"/>
</dbReference>
<keyword evidence="2" id="KW-1185">Reference proteome</keyword>
<proteinExistence type="predicted"/>
<evidence type="ECO:0000313" key="1">
    <source>
        <dbReference type="EMBL" id="CAG5101473.1"/>
    </source>
</evidence>
<evidence type="ECO:0000313" key="2">
    <source>
        <dbReference type="Proteomes" id="UP001158576"/>
    </source>
</evidence>
<gene>
    <name evidence="1" type="ORF">OKIOD_LOCUS8681</name>
</gene>
<accession>A0ABN7SQH5</accession>
<name>A0ABN7SQH5_OIKDI</name>